<evidence type="ECO:0000256" key="5">
    <source>
        <dbReference type="ARBA" id="ARBA00022631"/>
    </source>
</evidence>
<reference evidence="10 11" key="1">
    <citation type="submission" date="2018-06" db="EMBL/GenBank/DDBJ databases">
        <title>Genomic Encyclopedia of Archaeal and Bacterial Type Strains, Phase II (KMG-II): from individual species to whole genera.</title>
        <authorList>
            <person name="Goeker M."/>
        </authorList>
    </citation>
    <scope>NUCLEOTIDE SEQUENCE [LARGE SCALE GENOMIC DNA]</scope>
    <source>
        <strain evidence="10 11">KACC 16626</strain>
    </source>
</reference>
<name>A0A318TUG5_9BACL</name>
<dbReference type="SUPFAM" id="SSF49472">
    <property type="entry name" value="Transthyretin (synonym: prealbumin)"/>
    <property type="match status" value="1"/>
</dbReference>
<feature type="domain" description="Transthyretin/hydroxyisourate hydrolase" evidence="9">
    <location>
        <begin position="4"/>
        <end position="117"/>
    </location>
</feature>
<keyword evidence="11" id="KW-1185">Reference proteome</keyword>
<dbReference type="Pfam" id="PF00576">
    <property type="entry name" value="Transthyretin"/>
    <property type="match status" value="1"/>
</dbReference>
<accession>A0A318TUG5</accession>
<comment type="function">
    <text evidence="2">Catalyzes the hydrolysis of 5-hydroxyisourate (HIU) to 2-oxo-4-hydroxy-4-carboxy-5-ureidoimidazoline (OHCU).</text>
</comment>
<dbReference type="InterPro" id="IPR014306">
    <property type="entry name" value="Hydroxyisourate_hydrolase"/>
</dbReference>
<evidence type="ECO:0000256" key="3">
    <source>
        <dbReference type="ARBA" id="ARBA00009850"/>
    </source>
</evidence>
<dbReference type="InterPro" id="IPR000895">
    <property type="entry name" value="Transthyretin/HIU_hydrolase"/>
</dbReference>
<dbReference type="InterPro" id="IPR036817">
    <property type="entry name" value="Transthyretin/HIU_hydrolase_sf"/>
</dbReference>
<organism evidence="10 11">
    <name type="scientific">Ureibacillus chungkukjangi</name>
    <dbReference type="NCBI Taxonomy" id="1202712"/>
    <lineage>
        <taxon>Bacteria</taxon>
        <taxon>Bacillati</taxon>
        <taxon>Bacillota</taxon>
        <taxon>Bacilli</taxon>
        <taxon>Bacillales</taxon>
        <taxon>Caryophanaceae</taxon>
        <taxon>Ureibacillus</taxon>
    </lineage>
</organism>
<evidence type="ECO:0000256" key="6">
    <source>
        <dbReference type="ARBA" id="ARBA00022801"/>
    </source>
</evidence>
<dbReference type="PANTHER" id="PTHR10395:SF7">
    <property type="entry name" value="5-HYDROXYISOURATE HYDROLASE"/>
    <property type="match status" value="1"/>
</dbReference>
<dbReference type="Gene3D" id="2.60.40.180">
    <property type="entry name" value="Transthyretin/hydroxyisourate hydrolase domain"/>
    <property type="match status" value="1"/>
</dbReference>
<keyword evidence="5 8" id="KW-0659">Purine metabolism</keyword>
<comment type="catalytic activity">
    <reaction evidence="1 8">
        <text>5-hydroxyisourate + H2O = 5-hydroxy-2-oxo-4-ureido-2,5-dihydro-1H-imidazole-5-carboxylate + H(+)</text>
        <dbReference type="Rhea" id="RHEA:23736"/>
        <dbReference type="ChEBI" id="CHEBI:15377"/>
        <dbReference type="ChEBI" id="CHEBI:15378"/>
        <dbReference type="ChEBI" id="CHEBI:18072"/>
        <dbReference type="ChEBI" id="CHEBI:58639"/>
        <dbReference type="EC" id="3.5.2.17"/>
    </reaction>
</comment>
<dbReference type="GO" id="GO:0006144">
    <property type="term" value="P:purine nucleobase metabolic process"/>
    <property type="evidence" value="ECO:0007669"/>
    <property type="project" value="UniProtKB-KW"/>
</dbReference>
<dbReference type="PROSITE" id="PS00768">
    <property type="entry name" value="TRANSTHYRETIN_1"/>
    <property type="match status" value="1"/>
</dbReference>
<dbReference type="PANTHER" id="PTHR10395">
    <property type="entry name" value="URICASE AND TRANSTHYRETIN-RELATED"/>
    <property type="match status" value="1"/>
</dbReference>
<feature type="binding site" evidence="7">
    <location>
        <position position="7"/>
    </location>
    <ligand>
        <name>substrate</name>
    </ligand>
</feature>
<evidence type="ECO:0000313" key="11">
    <source>
        <dbReference type="Proteomes" id="UP000247416"/>
    </source>
</evidence>
<comment type="subunit">
    <text evidence="4 8">Homotetramer.</text>
</comment>
<dbReference type="CDD" id="cd05822">
    <property type="entry name" value="TLP_HIUase"/>
    <property type="match status" value="1"/>
</dbReference>
<feature type="binding site" evidence="7">
    <location>
        <position position="46"/>
    </location>
    <ligand>
        <name>substrate</name>
    </ligand>
</feature>
<evidence type="ECO:0000256" key="1">
    <source>
        <dbReference type="ARBA" id="ARBA00001043"/>
    </source>
</evidence>
<dbReference type="InterPro" id="IPR023416">
    <property type="entry name" value="Transthyretin/HIU_hydrolase_d"/>
</dbReference>
<dbReference type="NCBIfam" id="TIGR02962">
    <property type="entry name" value="hdxy_isourate"/>
    <property type="match status" value="1"/>
</dbReference>
<gene>
    <name evidence="10" type="ORF">BJ095_102277</name>
</gene>
<dbReference type="AlphaFoldDB" id="A0A318TUG5"/>
<evidence type="ECO:0000256" key="8">
    <source>
        <dbReference type="RuleBase" id="RU361270"/>
    </source>
</evidence>
<dbReference type="RefSeq" id="WP_107931618.1">
    <property type="nucleotide sequence ID" value="NZ_PYWJ01000001.1"/>
</dbReference>
<evidence type="ECO:0000256" key="7">
    <source>
        <dbReference type="PIRSR" id="PIRSR600895-51"/>
    </source>
</evidence>
<dbReference type="InterPro" id="IPR023419">
    <property type="entry name" value="Transthyretin_CS"/>
</dbReference>
<comment type="similarity">
    <text evidence="3 8">Belongs to the transthyretin family. 5-hydroxyisourate hydrolase subfamily.</text>
</comment>
<dbReference type="EMBL" id="QJTJ01000002">
    <property type="protein sequence ID" value="PYF08511.1"/>
    <property type="molecule type" value="Genomic_DNA"/>
</dbReference>
<dbReference type="OrthoDB" id="9792386at2"/>
<dbReference type="PROSITE" id="PS00769">
    <property type="entry name" value="TRANSTHYRETIN_2"/>
    <property type="match status" value="1"/>
</dbReference>
<keyword evidence="6 8" id="KW-0378">Hydrolase</keyword>
<sequence>MPSLSTHVLDLHHGTPAQNVKIEVFFQSENEAMELFKTVITNSDGRCDEQIVTNEDWRQGTYELVFHVADYYQAKGLTLPTPNFLTTVPVRFSMTETGGHYHVPLLVTPWGYQVYRGS</sequence>
<feature type="binding site" evidence="7">
    <location>
        <position position="115"/>
    </location>
    <ligand>
        <name>substrate</name>
    </ligand>
</feature>
<evidence type="ECO:0000256" key="2">
    <source>
        <dbReference type="ARBA" id="ARBA00002704"/>
    </source>
</evidence>
<dbReference type="PRINTS" id="PR00189">
    <property type="entry name" value="TRNSTHYRETIN"/>
</dbReference>
<dbReference type="EC" id="3.5.2.17" evidence="8"/>
<protein>
    <recommendedName>
        <fullName evidence="8">5-hydroxyisourate hydrolase</fullName>
        <shortName evidence="8">HIU hydrolase</shortName>
        <shortName evidence="8">HIUHase</shortName>
        <ecNumber evidence="8">3.5.2.17</ecNumber>
    </recommendedName>
</protein>
<comment type="caution">
    <text evidence="10">The sequence shown here is derived from an EMBL/GenBank/DDBJ whole genome shotgun (WGS) entry which is preliminary data.</text>
</comment>
<proteinExistence type="inferred from homology"/>
<evidence type="ECO:0000313" key="10">
    <source>
        <dbReference type="EMBL" id="PYF08511.1"/>
    </source>
</evidence>
<dbReference type="GO" id="GO:0033971">
    <property type="term" value="F:hydroxyisourate hydrolase activity"/>
    <property type="evidence" value="ECO:0007669"/>
    <property type="project" value="UniProtKB-EC"/>
</dbReference>
<dbReference type="Proteomes" id="UP000247416">
    <property type="component" value="Unassembled WGS sequence"/>
</dbReference>
<evidence type="ECO:0000256" key="4">
    <source>
        <dbReference type="ARBA" id="ARBA00011881"/>
    </source>
</evidence>
<evidence type="ECO:0000259" key="9">
    <source>
        <dbReference type="Pfam" id="PF00576"/>
    </source>
</evidence>
<dbReference type="InterPro" id="IPR023418">
    <property type="entry name" value="Thyroxine_BS"/>
</dbReference>